<dbReference type="EMBL" id="JABBMT010000001">
    <property type="protein sequence ID" value="NMM39466.1"/>
    <property type="molecule type" value="Genomic_DNA"/>
</dbReference>
<gene>
    <name evidence="1" type="ORF">HHO47_01045</name>
</gene>
<comment type="caution">
    <text evidence="1">The sequence shown here is derived from an EMBL/GenBank/DDBJ whole genome shotgun (WGS) entry which is preliminary data.</text>
</comment>
<reference evidence="1" key="1">
    <citation type="submission" date="2020-04" db="EMBL/GenBank/DDBJ databases">
        <title>Genome Sequencing for Pseudoaltermonas arctica.</title>
        <authorList>
            <person name="Elkins N.S."/>
        </authorList>
    </citation>
    <scope>NUCLEOTIDE SEQUENCE [LARGE SCALE GENOMIC DNA]</scope>
    <source>
        <strain evidence="1">NEC-BIFX-2020_0012</strain>
    </source>
</reference>
<dbReference type="RefSeq" id="WP_169018045.1">
    <property type="nucleotide sequence ID" value="NZ_JABBMT010000001.1"/>
</dbReference>
<proteinExistence type="predicted"/>
<sequence length="179" mass="20641">MTYVVFFALLLLITLLGSYLMIENNRRKALEAQKKLFNNRVKEVTQQLKIKLNEYCDAKIIRPKYIPRIQVIASNFFVVQPHTDENLLYLERINESLISTISSELAKTYVTGERDALAERLDFFVAELPIAGVAYNKTFYHELLPSMIKVLRTDSLSANPEDYAKPLDPETNFEKSTSE</sequence>
<evidence type="ECO:0000313" key="1">
    <source>
        <dbReference type="EMBL" id="NMM39466.1"/>
    </source>
</evidence>
<protein>
    <submittedName>
        <fullName evidence="1">Uncharacterized protein</fullName>
    </submittedName>
</protein>
<name>A0A7Y0DRN0_9GAMM</name>
<organism evidence="1 2">
    <name type="scientific">Pseudoalteromonas arctica</name>
    <dbReference type="NCBI Taxonomy" id="394751"/>
    <lineage>
        <taxon>Bacteria</taxon>
        <taxon>Pseudomonadati</taxon>
        <taxon>Pseudomonadota</taxon>
        <taxon>Gammaproteobacteria</taxon>
        <taxon>Alteromonadales</taxon>
        <taxon>Pseudoalteromonadaceae</taxon>
        <taxon>Pseudoalteromonas</taxon>
    </lineage>
</organism>
<keyword evidence="2" id="KW-1185">Reference proteome</keyword>
<evidence type="ECO:0000313" key="2">
    <source>
        <dbReference type="Proteomes" id="UP000570493"/>
    </source>
</evidence>
<dbReference type="AlphaFoldDB" id="A0A7Y0DRN0"/>
<dbReference type="Proteomes" id="UP000570493">
    <property type="component" value="Unassembled WGS sequence"/>
</dbReference>
<accession>A0A7Y0DRN0</accession>